<dbReference type="RefSeq" id="WP_408635204.1">
    <property type="nucleotide sequence ID" value="NZ_CP060634.1"/>
</dbReference>
<proteinExistence type="predicted"/>
<evidence type="ECO:0000313" key="3">
    <source>
        <dbReference type="EMBL" id="QNM07027.1"/>
    </source>
</evidence>
<keyword evidence="4" id="KW-1185">Reference proteome</keyword>
<dbReference type="InterPro" id="IPR002508">
    <property type="entry name" value="MurNAc-LAA_cat"/>
</dbReference>
<dbReference type="Proteomes" id="UP000515823">
    <property type="component" value="Chromosome"/>
</dbReference>
<evidence type="ECO:0000313" key="4">
    <source>
        <dbReference type="Proteomes" id="UP000515823"/>
    </source>
</evidence>
<dbReference type="GO" id="GO:0009253">
    <property type="term" value="P:peptidoglycan catabolic process"/>
    <property type="evidence" value="ECO:0007669"/>
    <property type="project" value="InterPro"/>
</dbReference>
<dbReference type="Gene3D" id="3.40.630.40">
    <property type="entry name" value="Zn-dependent exopeptidases"/>
    <property type="match status" value="1"/>
</dbReference>
<dbReference type="CDD" id="cd02696">
    <property type="entry name" value="MurNAc-LAA"/>
    <property type="match status" value="1"/>
</dbReference>
<dbReference type="GO" id="GO:0030288">
    <property type="term" value="C:outer membrane-bounded periplasmic space"/>
    <property type="evidence" value="ECO:0007669"/>
    <property type="project" value="TreeGrafter"/>
</dbReference>
<dbReference type="EMBL" id="CP060634">
    <property type="protein sequence ID" value="QNM07027.1"/>
    <property type="molecule type" value="Genomic_DNA"/>
</dbReference>
<dbReference type="Pfam" id="PF01520">
    <property type="entry name" value="Amidase_3"/>
    <property type="match status" value="1"/>
</dbReference>
<sequence>MGICLLLAVFMLTGPLAGIWKKAGGTEVSGESGKLPVIVLDAGHGGDDPGKVGINNALEKEINLAVTLKVKALLEKEGVAEKVILTREDDNGLYNSGDSNKKVADLNKRCEIIEKNKADFVVSIHQNSYSDGAIQGAQVFYYKSSEKGKQLAEAIQNSFNQTISSNKKRSAKANGDYYMLLHVSCPIVIAECGFLSNWDEAEKLTSEEYQEQVAEAVCQGILNYLKE</sequence>
<name>A0A7G9G895_9FIRM</name>
<reference evidence="3 4" key="1">
    <citation type="submission" date="2020-08" db="EMBL/GenBank/DDBJ databases">
        <authorList>
            <person name="Liu C."/>
            <person name="Sun Q."/>
        </authorList>
    </citation>
    <scope>NUCLEOTIDE SEQUENCE [LARGE SCALE GENOMIC DNA]</scope>
    <source>
        <strain evidence="3 4">NSJ-38</strain>
    </source>
</reference>
<keyword evidence="1" id="KW-0378">Hydrolase</keyword>
<feature type="domain" description="MurNAc-LAA" evidence="2">
    <location>
        <begin position="110"/>
        <end position="222"/>
    </location>
</feature>
<dbReference type="SMART" id="SM00646">
    <property type="entry name" value="Ami_3"/>
    <property type="match status" value="1"/>
</dbReference>
<gene>
    <name evidence="3" type="ORF">H9Q78_09300</name>
</gene>
<dbReference type="SUPFAM" id="SSF53187">
    <property type="entry name" value="Zn-dependent exopeptidases"/>
    <property type="match status" value="1"/>
</dbReference>
<dbReference type="PANTHER" id="PTHR30404:SF0">
    <property type="entry name" value="N-ACETYLMURAMOYL-L-ALANINE AMIDASE AMIC"/>
    <property type="match status" value="1"/>
</dbReference>
<dbReference type="PANTHER" id="PTHR30404">
    <property type="entry name" value="N-ACETYLMURAMOYL-L-ALANINE AMIDASE"/>
    <property type="match status" value="1"/>
</dbReference>
<evidence type="ECO:0000256" key="1">
    <source>
        <dbReference type="ARBA" id="ARBA00022801"/>
    </source>
</evidence>
<organism evidence="3 4">
    <name type="scientific">Qiania dongpingensis</name>
    <dbReference type="NCBI Taxonomy" id="2763669"/>
    <lineage>
        <taxon>Bacteria</taxon>
        <taxon>Bacillati</taxon>
        <taxon>Bacillota</taxon>
        <taxon>Clostridia</taxon>
        <taxon>Lachnospirales</taxon>
        <taxon>Lachnospiraceae</taxon>
        <taxon>Qiania</taxon>
    </lineage>
</organism>
<dbReference type="InterPro" id="IPR050695">
    <property type="entry name" value="N-acetylmuramoyl_amidase_3"/>
</dbReference>
<protein>
    <submittedName>
        <fullName evidence="3">N-acetylmuramoyl-L-alanine amidase</fullName>
    </submittedName>
</protein>
<dbReference type="AlphaFoldDB" id="A0A7G9G895"/>
<dbReference type="GO" id="GO:0008745">
    <property type="term" value="F:N-acetylmuramoyl-L-alanine amidase activity"/>
    <property type="evidence" value="ECO:0007669"/>
    <property type="project" value="InterPro"/>
</dbReference>
<evidence type="ECO:0000259" key="2">
    <source>
        <dbReference type="SMART" id="SM00646"/>
    </source>
</evidence>
<dbReference type="KEGG" id="qdo:H9Q78_09300"/>
<accession>A0A7G9G895</accession>